<evidence type="ECO:0000313" key="1">
    <source>
        <dbReference type="EnsemblPlants" id="AVESA.00010b.r2.2CG0283050.1.CDS.1"/>
    </source>
</evidence>
<proteinExistence type="predicted"/>
<reference evidence="1" key="2">
    <citation type="submission" date="2025-09" db="UniProtKB">
        <authorList>
            <consortium name="EnsemblPlants"/>
        </authorList>
    </citation>
    <scope>IDENTIFICATION</scope>
</reference>
<dbReference type="EnsemblPlants" id="AVESA.00010b.r2.2CG0283050.1">
    <property type="protein sequence ID" value="AVESA.00010b.r2.2CG0283050.1.CDS.1"/>
    <property type="gene ID" value="AVESA.00010b.r2.2CG0283050"/>
</dbReference>
<accession>A0ACD5UM45</accession>
<name>A0ACD5UM45_AVESA</name>
<evidence type="ECO:0000313" key="2">
    <source>
        <dbReference type="Proteomes" id="UP001732700"/>
    </source>
</evidence>
<protein>
    <submittedName>
        <fullName evidence="1">Uncharacterized protein</fullName>
    </submittedName>
</protein>
<organism evidence="1 2">
    <name type="scientific">Avena sativa</name>
    <name type="common">Oat</name>
    <dbReference type="NCBI Taxonomy" id="4498"/>
    <lineage>
        <taxon>Eukaryota</taxon>
        <taxon>Viridiplantae</taxon>
        <taxon>Streptophyta</taxon>
        <taxon>Embryophyta</taxon>
        <taxon>Tracheophyta</taxon>
        <taxon>Spermatophyta</taxon>
        <taxon>Magnoliopsida</taxon>
        <taxon>Liliopsida</taxon>
        <taxon>Poales</taxon>
        <taxon>Poaceae</taxon>
        <taxon>BOP clade</taxon>
        <taxon>Pooideae</taxon>
        <taxon>Poodae</taxon>
        <taxon>Poeae</taxon>
        <taxon>Poeae Chloroplast Group 1 (Aveneae type)</taxon>
        <taxon>Aveninae</taxon>
        <taxon>Avena</taxon>
    </lineage>
</organism>
<reference evidence="1" key="1">
    <citation type="submission" date="2021-05" db="EMBL/GenBank/DDBJ databases">
        <authorList>
            <person name="Scholz U."/>
            <person name="Mascher M."/>
            <person name="Fiebig A."/>
        </authorList>
    </citation>
    <scope>NUCLEOTIDE SEQUENCE [LARGE SCALE GENOMIC DNA]</scope>
</reference>
<keyword evidence="2" id="KW-1185">Reference proteome</keyword>
<dbReference type="Proteomes" id="UP001732700">
    <property type="component" value="Chromosome 2C"/>
</dbReference>
<sequence length="165" mass="19448">MSFPRFTGEHPRVWRDQCLDYFRVFNISPTLWLTTATLHLDGNAAIWLQSYKQRHELEGWPQFVATVEAEFGGDDQRRFMKALLKLKQTGPMQEYILEFQSLMYQVSMFNPHYDPQFFISQFIKGLKTELRGVVESQVPDTLEQAFLIARVQQEVLEDAWPKGQR</sequence>